<dbReference type="KEGG" id="cci:CC1G_10239"/>
<accession>A8NPD3</accession>
<organism evidence="1 2">
    <name type="scientific">Coprinopsis cinerea (strain Okayama-7 / 130 / ATCC MYA-4618 / FGSC 9003)</name>
    <name type="common">Inky cap fungus</name>
    <name type="synonym">Hormographiella aspergillata</name>
    <dbReference type="NCBI Taxonomy" id="240176"/>
    <lineage>
        <taxon>Eukaryota</taxon>
        <taxon>Fungi</taxon>
        <taxon>Dikarya</taxon>
        <taxon>Basidiomycota</taxon>
        <taxon>Agaricomycotina</taxon>
        <taxon>Agaricomycetes</taxon>
        <taxon>Agaricomycetidae</taxon>
        <taxon>Agaricales</taxon>
        <taxon>Agaricineae</taxon>
        <taxon>Psathyrellaceae</taxon>
        <taxon>Coprinopsis</taxon>
    </lineage>
</organism>
<keyword evidence="2" id="KW-1185">Reference proteome</keyword>
<sequence length="382" mass="43130">MSPDVPKTTGQSSTGIATVQACPMNDLPNELLAFIFLCFLQASSSYPESLEEGTKSRKRFVDSLDHTFSSKILLTHVCARWRTIITHSPTLWQTLHFDASFYWTFQSDCNKIARSLTRHLQLSSDLPLHVRLTGWPCSFFSSLVPFWRLSNPINVGMHFKNLIDSAKRWETLTMMDSHIHVLRVLRLLPTSFPKLKHLVIEHDGSSPVEVEGSVTIAIGLEVRQFLETFSMPVLESIRFDGLPKFSELVPMPPLTVEGAVAKLTRLEIAHPADVPYVLYFLRSAVNLKSLKLELSSLDVPISSDNLVAPIRLDHLEHVDVSLSSNSPSIYQFIKAIVGRLSLSRLEKFFVRTPPIGSPEEREQMTRLERHFLQIGVPVTMSV</sequence>
<name>A8NPD3_COPC7</name>
<protein>
    <submittedName>
        <fullName evidence="1">Uncharacterized protein</fullName>
    </submittedName>
</protein>
<dbReference type="AlphaFoldDB" id="A8NPD3"/>
<dbReference type="Proteomes" id="UP000001861">
    <property type="component" value="Unassembled WGS sequence"/>
</dbReference>
<dbReference type="EMBL" id="AACS02000012">
    <property type="protein sequence ID" value="EAU86517.1"/>
    <property type="molecule type" value="Genomic_DNA"/>
</dbReference>
<dbReference type="InParanoid" id="A8NPD3"/>
<dbReference type="PROSITE" id="PS51257">
    <property type="entry name" value="PROKAR_LIPOPROTEIN"/>
    <property type="match status" value="1"/>
</dbReference>
<dbReference type="VEuPathDB" id="FungiDB:CC1G_10239"/>
<dbReference type="OrthoDB" id="3365698at2759"/>
<comment type="caution">
    <text evidence="1">The sequence shown here is derived from an EMBL/GenBank/DDBJ whole genome shotgun (WGS) entry which is preliminary data.</text>
</comment>
<proteinExistence type="predicted"/>
<reference evidence="1 2" key="1">
    <citation type="journal article" date="2010" name="Proc. Natl. Acad. Sci. U.S.A.">
        <title>Insights into evolution of multicellular fungi from the assembled chromosomes of the mushroom Coprinopsis cinerea (Coprinus cinereus).</title>
        <authorList>
            <person name="Stajich J.E."/>
            <person name="Wilke S.K."/>
            <person name="Ahren D."/>
            <person name="Au C.H."/>
            <person name="Birren B.W."/>
            <person name="Borodovsky M."/>
            <person name="Burns C."/>
            <person name="Canback B."/>
            <person name="Casselton L.A."/>
            <person name="Cheng C.K."/>
            <person name="Deng J."/>
            <person name="Dietrich F.S."/>
            <person name="Fargo D.C."/>
            <person name="Farman M.L."/>
            <person name="Gathman A.C."/>
            <person name="Goldberg J."/>
            <person name="Guigo R."/>
            <person name="Hoegger P.J."/>
            <person name="Hooker J.B."/>
            <person name="Huggins A."/>
            <person name="James T.Y."/>
            <person name="Kamada T."/>
            <person name="Kilaru S."/>
            <person name="Kodira C."/>
            <person name="Kues U."/>
            <person name="Kupfer D."/>
            <person name="Kwan H.S."/>
            <person name="Lomsadze A."/>
            <person name="Li W."/>
            <person name="Lilly W.W."/>
            <person name="Ma L.J."/>
            <person name="Mackey A.J."/>
            <person name="Manning G."/>
            <person name="Martin F."/>
            <person name="Muraguchi H."/>
            <person name="Natvig D.O."/>
            <person name="Palmerini H."/>
            <person name="Ramesh M.A."/>
            <person name="Rehmeyer C.J."/>
            <person name="Roe B.A."/>
            <person name="Shenoy N."/>
            <person name="Stanke M."/>
            <person name="Ter-Hovhannisyan V."/>
            <person name="Tunlid A."/>
            <person name="Velagapudi R."/>
            <person name="Vision T.J."/>
            <person name="Zeng Q."/>
            <person name="Zolan M.E."/>
            <person name="Pukkila P.J."/>
        </authorList>
    </citation>
    <scope>NUCLEOTIDE SEQUENCE [LARGE SCALE GENOMIC DNA]</scope>
    <source>
        <strain evidence="2">Okayama-7 / 130 / ATCC MYA-4618 / FGSC 9003</strain>
    </source>
</reference>
<evidence type="ECO:0000313" key="2">
    <source>
        <dbReference type="Proteomes" id="UP000001861"/>
    </source>
</evidence>
<dbReference type="Gene3D" id="1.20.1280.50">
    <property type="match status" value="1"/>
</dbReference>
<dbReference type="GeneID" id="6011840"/>
<dbReference type="RefSeq" id="XP_001835312.1">
    <property type="nucleotide sequence ID" value="XM_001835260.1"/>
</dbReference>
<gene>
    <name evidence="1" type="ORF">CC1G_10239</name>
</gene>
<evidence type="ECO:0000313" key="1">
    <source>
        <dbReference type="EMBL" id="EAU86517.1"/>
    </source>
</evidence>